<gene>
    <name evidence="2" type="ORF">KHQ06_19975</name>
</gene>
<dbReference type="EMBL" id="CP074371">
    <property type="protein sequence ID" value="QVI18803.1"/>
    <property type="molecule type" value="Genomic_DNA"/>
</dbReference>
<name>A0ABX8CIY1_9NOCA</name>
<accession>A0ABX8CIY1</accession>
<proteinExistence type="predicted"/>
<dbReference type="InterPro" id="IPR011990">
    <property type="entry name" value="TPR-like_helical_dom_sf"/>
</dbReference>
<dbReference type="InterPro" id="IPR010982">
    <property type="entry name" value="Lambda_DNA-bd_dom_sf"/>
</dbReference>
<sequence length="447" mass="49250">MSPGARSCIRCGGRLARDNGDELCGPCARGRERLPRLEPAQWRTEDMRNALLTREFGEVLRAWRRHPAHGGRPVPQIDLAGWLGITQGQLSRIESGRNRVRDLDKLNWYARTLGIPAELLWFELDGADDPGPPVTRDLELGNGALVPTTAPLSSSLLVESFSTVLEQYVRTDRVAGAHRLLPIITQQMRYVDQLDETGGSAPMGLQPLRARFAEFLGWLHQDAGNLPAASEWTRRAATLAGECGDERLQSYTLVRQSNIAAESGNPSAAIDLARVALRTPSNLSPRLRTLGLLQLAHGHALRRERGESDRAIGQAWDNAADSGAGDDLAGYCTPEFIRMEAAHSWVQLGKPEAAEEALLKALPLWQVEDRRDLGRGLALLAVAQARTGQAEQSLEAARRALAIAAETHSSRTMRQLHRLPEELRSRGGVDQAIELRKLLHRTVRAQR</sequence>
<dbReference type="InterPro" id="IPR001387">
    <property type="entry name" value="Cro/C1-type_HTH"/>
</dbReference>
<dbReference type="PROSITE" id="PS50943">
    <property type="entry name" value="HTH_CROC1"/>
    <property type="match status" value="1"/>
</dbReference>
<organism evidence="2 3">
    <name type="scientific">Nocardia tengchongensis</name>
    <dbReference type="NCBI Taxonomy" id="2055889"/>
    <lineage>
        <taxon>Bacteria</taxon>
        <taxon>Bacillati</taxon>
        <taxon>Actinomycetota</taxon>
        <taxon>Actinomycetes</taxon>
        <taxon>Mycobacteriales</taxon>
        <taxon>Nocardiaceae</taxon>
        <taxon>Nocardia</taxon>
    </lineage>
</organism>
<dbReference type="CDD" id="cd00093">
    <property type="entry name" value="HTH_XRE"/>
    <property type="match status" value="1"/>
</dbReference>
<dbReference type="RefSeq" id="WP_213554840.1">
    <property type="nucleotide sequence ID" value="NZ_JBHZDI010000020.1"/>
</dbReference>
<dbReference type="SUPFAM" id="SSF47413">
    <property type="entry name" value="lambda repressor-like DNA-binding domains"/>
    <property type="match status" value="1"/>
</dbReference>
<reference evidence="2 3" key="1">
    <citation type="submission" date="2021-04" db="EMBL/GenBank/DDBJ databases">
        <title>Nocardia tengchongensis.</title>
        <authorList>
            <person name="Zhuang k."/>
            <person name="Ran Y."/>
            <person name="Li W."/>
        </authorList>
    </citation>
    <scope>NUCLEOTIDE SEQUENCE [LARGE SCALE GENOMIC DNA]</scope>
    <source>
        <strain evidence="2 3">CFH S0057</strain>
    </source>
</reference>
<evidence type="ECO:0000313" key="3">
    <source>
        <dbReference type="Proteomes" id="UP000683310"/>
    </source>
</evidence>
<protein>
    <submittedName>
        <fullName evidence="2">Helix-turn-helix domain-containing protein</fullName>
    </submittedName>
</protein>
<dbReference type="Gene3D" id="1.10.260.40">
    <property type="entry name" value="lambda repressor-like DNA-binding domains"/>
    <property type="match status" value="1"/>
</dbReference>
<evidence type="ECO:0000259" key="1">
    <source>
        <dbReference type="PROSITE" id="PS50943"/>
    </source>
</evidence>
<keyword evidence="3" id="KW-1185">Reference proteome</keyword>
<dbReference type="SUPFAM" id="SSF48452">
    <property type="entry name" value="TPR-like"/>
    <property type="match status" value="2"/>
</dbReference>
<dbReference type="Proteomes" id="UP000683310">
    <property type="component" value="Chromosome"/>
</dbReference>
<feature type="domain" description="HTH cro/C1-type" evidence="1">
    <location>
        <begin position="76"/>
        <end position="120"/>
    </location>
</feature>
<evidence type="ECO:0000313" key="2">
    <source>
        <dbReference type="EMBL" id="QVI18803.1"/>
    </source>
</evidence>
<dbReference type="Gene3D" id="1.25.40.10">
    <property type="entry name" value="Tetratricopeptide repeat domain"/>
    <property type="match status" value="1"/>
</dbReference>